<dbReference type="RefSeq" id="XP_037161201.1">
    <property type="nucleotide sequence ID" value="XM_037311957.1"/>
</dbReference>
<proteinExistence type="predicted"/>
<evidence type="ECO:0000313" key="2">
    <source>
        <dbReference type="EMBL" id="KAF6231769.1"/>
    </source>
</evidence>
<sequence>MSDRSQLRPKKRGRSAFTDNTFAPDQIYDPEDGRSRDIWLSPDLPCATDQRDCRRAFERSEAVHYRRYHRKLLGHRKAFSQPSNTKKAISDSAITFRLECRSLHAASTQFLRKRRWRDRSRQSRACAITRHVVHRPQPKTSVSPAIGELRIQVLPRRQQLPCLIGPKAGQNASRNLGPPLSPERRTFRAATVNGRPIRRFRKEWVSPRNRRMRRAWKSQLKRRRCGVDAGAMQAVDLLARGGARKKASALNCMLKLSEIRDLLMPFVKELRPSSKVGNIGRALAGSLCQALRNDFRRILPVSGRSCFPSPTFLRVKCFAICGERPCMYAASKIWYIRSLARAQHLPAGELFGNIRSNRCNFLRNSDHPAMGWIALP</sequence>
<organism evidence="2 3">
    <name type="scientific">Letharia columbiana</name>
    <dbReference type="NCBI Taxonomy" id="112416"/>
    <lineage>
        <taxon>Eukaryota</taxon>
        <taxon>Fungi</taxon>
        <taxon>Dikarya</taxon>
        <taxon>Ascomycota</taxon>
        <taxon>Pezizomycotina</taxon>
        <taxon>Lecanoromycetes</taxon>
        <taxon>OSLEUM clade</taxon>
        <taxon>Lecanoromycetidae</taxon>
        <taxon>Lecanorales</taxon>
        <taxon>Lecanorineae</taxon>
        <taxon>Parmeliaceae</taxon>
        <taxon>Letharia</taxon>
    </lineage>
</organism>
<name>A0A8H6FNI0_9LECA</name>
<dbReference type="GeneID" id="59291718"/>
<feature type="region of interest" description="Disordered" evidence="1">
    <location>
        <begin position="164"/>
        <end position="183"/>
    </location>
</feature>
<accession>A0A8H6FNI0</accession>
<feature type="region of interest" description="Disordered" evidence="1">
    <location>
        <begin position="1"/>
        <end position="29"/>
    </location>
</feature>
<evidence type="ECO:0000256" key="1">
    <source>
        <dbReference type="SAM" id="MobiDB-lite"/>
    </source>
</evidence>
<evidence type="ECO:0000313" key="3">
    <source>
        <dbReference type="Proteomes" id="UP000578531"/>
    </source>
</evidence>
<dbReference type="AlphaFoldDB" id="A0A8H6FNI0"/>
<dbReference type="Proteomes" id="UP000578531">
    <property type="component" value="Unassembled WGS sequence"/>
</dbReference>
<protein>
    <submittedName>
        <fullName evidence="2">Uncharacterized protein</fullName>
    </submittedName>
</protein>
<comment type="caution">
    <text evidence="2">The sequence shown here is derived from an EMBL/GenBank/DDBJ whole genome shotgun (WGS) entry which is preliminary data.</text>
</comment>
<keyword evidence="3" id="KW-1185">Reference proteome</keyword>
<reference evidence="2 3" key="1">
    <citation type="journal article" date="2020" name="Genomics">
        <title>Complete, high-quality genomes from long-read metagenomic sequencing of two wolf lichen thalli reveals enigmatic genome architecture.</title>
        <authorList>
            <person name="McKenzie S.K."/>
            <person name="Walston R.F."/>
            <person name="Allen J.L."/>
        </authorList>
    </citation>
    <scope>NUCLEOTIDE SEQUENCE [LARGE SCALE GENOMIC DNA]</scope>
    <source>
        <strain evidence="2">WasteWater2</strain>
    </source>
</reference>
<gene>
    <name evidence="2" type="ORF">HO173_010071</name>
</gene>
<dbReference type="EMBL" id="JACCJC010000054">
    <property type="protein sequence ID" value="KAF6231769.1"/>
    <property type="molecule type" value="Genomic_DNA"/>
</dbReference>